<proteinExistence type="predicted"/>
<organism evidence="1 2">
    <name type="scientific">Tritonibacter aquimaris</name>
    <dbReference type="NCBI Taxonomy" id="2663379"/>
    <lineage>
        <taxon>Bacteria</taxon>
        <taxon>Pseudomonadati</taxon>
        <taxon>Pseudomonadota</taxon>
        <taxon>Alphaproteobacteria</taxon>
        <taxon>Rhodobacterales</taxon>
        <taxon>Paracoccaceae</taxon>
        <taxon>Tritonibacter</taxon>
    </lineage>
</organism>
<sequence length="295" mass="33567">MEKTLQGAADEFRRHLKAFYMSKADHRTLDDMTLDELVFAACVLDDRSIHVHPRRVFLSQELTARQLNAETSDQLKKIIDDCEAGKSLNPLLNDLPKLRADRAEDQLNKVSDQLLVQHGIHHLHLRRKRSNDLLFACFAREAAFFIDVTRHDFSPQRYLDIVLRDCPRIAGYEEVRGNHIVSCAPRESDLKASLYQVPIGYIIESNGKFYTQVGRGGSSFGTSVNARRRAYEVLRYCEDIAAFNANDAEHAFTFSIQEILTKGRVYLVGIDDHGRLASFDPKSGTLYPSGFEFTI</sequence>
<evidence type="ECO:0000313" key="1">
    <source>
        <dbReference type="EMBL" id="MQY44314.1"/>
    </source>
</evidence>
<name>A0A844B1A3_9RHOB</name>
<dbReference type="EMBL" id="WIXK01000013">
    <property type="protein sequence ID" value="MQY44314.1"/>
    <property type="molecule type" value="Genomic_DNA"/>
</dbReference>
<dbReference type="Proteomes" id="UP000436694">
    <property type="component" value="Unassembled WGS sequence"/>
</dbReference>
<evidence type="ECO:0000313" key="2">
    <source>
        <dbReference type="Proteomes" id="UP000436694"/>
    </source>
</evidence>
<comment type="caution">
    <text evidence="1">The sequence shown here is derived from an EMBL/GenBank/DDBJ whole genome shotgun (WGS) entry which is preliminary data.</text>
</comment>
<accession>A0A844B1A3</accession>
<keyword evidence="2" id="KW-1185">Reference proteome</keyword>
<reference evidence="1 2" key="1">
    <citation type="submission" date="2019-10" db="EMBL/GenBank/DDBJ databases">
        <title>Epibacterium sp. nov., isolated from seawater.</title>
        <authorList>
            <person name="Zhang X."/>
            <person name="Li N."/>
        </authorList>
    </citation>
    <scope>NUCLEOTIDE SEQUENCE [LARGE SCALE GENOMIC DNA]</scope>
    <source>
        <strain evidence="1 2">SM1969</strain>
    </source>
</reference>
<gene>
    <name evidence="1" type="ORF">GG681_16830</name>
</gene>
<dbReference type="AlphaFoldDB" id="A0A844B1A3"/>
<protein>
    <submittedName>
        <fullName evidence="1">Uncharacterized protein</fullName>
    </submittedName>
</protein>
<dbReference type="RefSeq" id="WP_153549203.1">
    <property type="nucleotide sequence ID" value="NZ_WIXK01000013.1"/>
</dbReference>